<sequence>MEDRDLFIGILRRLLKAEEKPGPGKAQPGLEVEQVDVDSPHGIYKYSRDKGRWILEWVDEDDFTQRLEPGNYVVYFDNAKCPACRVYDVYWYPFVKLIGDTYPCTYMIALCNWFSRDCNSNAASRAFEKFDVHASPTTLIMTVDSEKRVARSRKIEGVKRMDELAKAIEEFLSPKA</sequence>
<organism evidence="1">
    <name type="scientific">Thermogladius calderae</name>
    <dbReference type="NCBI Taxonomy" id="1200300"/>
    <lineage>
        <taxon>Archaea</taxon>
        <taxon>Thermoproteota</taxon>
        <taxon>Thermoprotei</taxon>
        <taxon>Desulfurococcales</taxon>
        <taxon>Desulfurococcaceae</taxon>
        <taxon>Thermogladius</taxon>
    </lineage>
</organism>
<name>A0A7J3XYU9_9CREN</name>
<protein>
    <recommendedName>
        <fullName evidence="2">Thioredoxin</fullName>
    </recommendedName>
</protein>
<evidence type="ECO:0008006" key="2">
    <source>
        <dbReference type="Google" id="ProtNLM"/>
    </source>
</evidence>
<proteinExistence type="predicted"/>
<dbReference type="InterPro" id="IPR036249">
    <property type="entry name" value="Thioredoxin-like_sf"/>
</dbReference>
<dbReference type="EMBL" id="DRYK01000053">
    <property type="protein sequence ID" value="HHP67894.1"/>
    <property type="molecule type" value="Genomic_DNA"/>
</dbReference>
<dbReference type="AlphaFoldDB" id="A0A7J3XYU9"/>
<accession>A0A7J3XYU9</accession>
<reference evidence="1" key="1">
    <citation type="journal article" date="2020" name="mSystems">
        <title>Genome- and Community-Level Interaction Insights into Carbon Utilization and Element Cycling Functions of Hydrothermarchaeota in Hydrothermal Sediment.</title>
        <authorList>
            <person name="Zhou Z."/>
            <person name="Liu Y."/>
            <person name="Xu W."/>
            <person name="Pan J."/>
            <person name="Luo Z.H."/>
            <person name="Li M."/>
        </authorList>
    </citation>
    <scope>NUCLEOTIDE SEQUENCE [LARGE SCALE GENOMIC DNA]</scope>
    <source>
        <strain evidence="1">SpSt-110</strain>
    </source>
</reference>
<gene>
    <name evidence="1" type="ORF">ENM60_03780</name>
</gene>
<comment type="caution">
    <text evidence="1">The sequence shown here is derived from an EMBL/GenBank/DDBJ whole genome shotgun (WGS) entry which is preliminary data.</text>
</comment>
<evidence type="ECO:0000313" key="1">
    <source>
        <dbReference type="EMBL" id="HHP67894.1"/>
    </source>
</evidence>
<dbReference type="SUPFAM" id="SSF52833">
    <property type="entry name" value="Thioredoxin-like"/>
    <property type="match status" value="1"/>
</dbReference>